<proteinExistence type="predicted"/>
<dbReference type="Gene3D" id="3.40.50.300">
    <property type="entry name" value="P-loop containing nucleotide triphosphate hydrolases"/>
    <property type="match status" value="1"/>
</dbReference>
<name>A0A7X3KBV1_9BURK</name>
<dbReference type="RefSeq" id="WP_160410892.1">
    <property type="nucleotide sequence ID" value="NZ_WSES01000016.1"/>
</dbReference>
<dbReference type="AlphaFoldDB" id="A0A7X3KBV1"/>
<dbReference type="EMBL" id="WSES01000016">
    <property type="protein sequence ID" value="MVW64456.1"/>
    <property type="molecule type" value="Genomic_DNA"/>
</dbReference>
<accession>A0A7X3KBV1</accession>
<organism evidence="1 2">
    <name type="scientific">Massilia cellulosiltytica</name>
    <dbReference type="NCBI Taxonomy" id="2683234"/>
    <lineage>
        <taxon>Bacteria</taxon>
        <taxon>Pseudomonadati</taxon>
        <taxon>Pseudomonadota</taxon>
        <taxon>Betaproteobacteria</taxon>
        <taxon>Burkholderiales</taxon>
        <taxon>Oxalobacteraceae</taxon>
        <taxon>Telluria group</taxon>
        <taxon>Massilia</taxon>
    </lineage>
</organism>
<evidence type="ECO:0000313" key="1">
    <source>
        <dbReference type="EMBL" id="MVW64456.1"/>
    </source>
</evidence>
<protein>
    <submittedName>
        <fullName evidence="1">Plasmid stabilization protein</fullName>
    </submittedName>
</protein>
<keyword evidence="2" id="KW-1185">Reference proteome</keyword>
<sequence>MKMAILNFSGNVGKTTLAANLLKPRMPNAPVYAIESINSDEGSNGISVEKMRGRHYGELQEHLMTLEAAIVDVGASNVEEFLKLMQQYHGSHEEFDYFIVPVVKEKKQMADTVNTIRALSSIGVPRQKIRIVFNMVEMDDVIEDEFAPLFGLAELEKSFTLNPRAVVYANEVFDKLREIGKSLADVDTDATDYRARLRESHGDEETEFYIKMVAIKRLAVTAIKNLDAAFKEAFE</sequence>
<dbReference type="InterPro" id="IPR047985">
    <property type="entry name" value="StbB-like"/>
</dbReference>
<dbReference type="NCBIfam" id="NF041292">
    <property type="entry name" value="StbB"/>
    <property type="match status" value="1"/>
</dbReference>
<evidence type="ECO:0000313" key="2">
    <source>
        <dbReference type="Proteomes" id="UP000443353"/>
    </source>
</evidence>
<reference evidence="1 2" key="1">
    <citation type="submission" date="2019-12" db="EMBL/GenBank/DDBJ databases">
        <authorList>
            <person name="Li C."/>
            <person name="Zhao J."/>
        </authorList>
    </citation>
    <scope>NUCLEOTIDE SEQUENCE [LARGE SCALE GENOMIC DNA]</scope>
    <source>
        <strain evidence="1 2">NEAU-DD11</strain>
    </source>
</reference>
<dbReference type="InterPro" id="IPR027417">
    <property type="entry name" value="P-loop_NTPase"/>
</dbReference>
<comment type="caution">
    <text evidence="1">The sequence shown here is derived from an EMBL/GenBank/DDBJ whole genome shotgun (WGS) entry which is preliminary data.</text>
</comment>
<gene>
    <name evidence="1" type="ORF">GPY61_31520</name>
</gene>
<dbReference type="SUPFAM" id="SSF52540">
    <property type="entry name" value="P-loop containing nucleoside triphosphate hydrolases"/>
    <property type="match status" value="1"/>
</dbReference>
<dbReference type="Proteomes" id="UP000443353">
    <property type="component" value="Unassembled WGS sequence"/>
</dbReference>